<evidence type="ECO:0000313" key="2">
    <source>
        <dbReference type="EMBL" id="KAF2894004.1"/>
    </source>
</evidence>
<comment type="caution">
    <text evidence="2">The sequence shown here is derived from an EMBL/GenBank/DDBJ whole genome shotgun (WGS) entry which is preliminary data.</text>
</comment>
<proteinExistence type="predicted"/>
<dbReference type="EMBL" id="VTPC01007447">
    <property type="protein sequence ID" value="KAF2894004.1"/>
    <property type="molecule type" value="Genomic_DNA"/>
</dbReference>
<sequence>KPPRESGDGESKETSPHTSASEDDNQETKQGLIDVNRKIERRKDKKISKIPVWQAKTTHHADVSKSTYGNSCYSQQLDFAEKAGISEEIFYKICDKRHSLAVKNKIQTDSGFGTSSYEHDDSEGEAELKMSEHNDSSAIPISDSIDRNELAVGNAEIKLAEDNVTNLDNTNVSEIEKEKLECGQTVLRESFELKQCNVGYDCGIQKGKETYPEENIINKTLNSNAANNLTDIIHDLTEASELNILSCQSCSPDSRAPLSAEGLGDHIILEAPEEFRSCNETSSVSDKTKSDLFQSKLNSTTKCSMQLEELLDETTFHMSHTDVGEPRQCRIGAPTRDHDKANTPEANNVCGRESNKDVTKNVERGIETIYGQEPKPLRICMTNEGKHGVIQLEELDRKVNANGSVIFAAPCETMEIMRNVQDSRHVFTDINGGVSKDNDQIQSNSIHVSKTKPHVDTTVCVTSEESTRDEILSSQNKCTPVVNKIDRATHNYCNEGMTGMPNEEVNESVGLCNNFEKLSVSRAVTCTKVVGEASSIHKVNEAGCGNLNETVVILSSVSEPCADNSCPEGRDSVNGPNSSVSNIGAYACAGNEQTPATAKASIAIGVARCAQAPRCSRISAATVCAASTVDSSKSSSCIQSLPQLNDNVTEKHSNETSINNIFNRNSETESISGLLDVCGHVKSDCVNNNYCSAKHSDNFSGEVDEKNSDNDIHLVWEFKNGRLVFDTFAHAENECASDRHSERSSRPIELSQCHSEGVKASPLLQIIEKCVEKIEGSVNKISSDPSSTKLYDTDGDEVKDVLCSRDLNKRIVEGRSRLKHLENKLKEAGITDGKTNTRLDVNQPEREACKYASATTHLDETEQVTSETPENKEKVKQVVDKLTLTLDNQNLDFDDNQNVVCSESTTDDLKSVNQADASSDSNLAENFLPETDENIEQVDFTGGSLCEFDVRHVGSFTGFTDSDFFVVYDELEDSSDEDECEHEHYHIISEMRGDGSMGTDGERAKQHNPDRENLKSLLKKPGRGRDAKKNRVVFNENKNEFFDADYIILIREECDYDDEEDDGVCTCNEHEMVRLTCCEPNCNCNIYEGYSDPTPQSPKFAPPLEFVDAVTLSPPEGYKDMELGEQQLLALQQMARRGQRTAVCRDCSATHEDDGKIIYIFILFFLYFAKFI</sequence>
<protein>
    <submittedName>
        <fullName evidence="2">Uncharacterized protein</fullName>
    </submittedName>
</protein>
<feature type="non-terminal residue" evidence="2">
    <location>
        <position position="1"/>
    </location>
</feature>
<feature type="region of interest" description="Disordered" evidence="1">
    <location>
        <begin position="325"/>
        <end position="356"/>
    </location>
</feature>
<keyword evidence="3" id="KW-1185">Reference proteome</keyword>
<feature type="compositionally biased region" description="Basic and acidic residues" evidence="1">
    <location>
        <begin position="1"/>
        <end position="15"/>
    </location>
</feature>
<evidence type="ECO:0000313" key="3">
    <source>
        <dbReference type="Proteomes" id="UP000801492"/>
    </source>
</evidence>
<dbReference type="AlphaFoldDB" id="A0A8K0CX05"/>
<evidence type="ECO:0000256" key="1">
    <source>
        <dbReference type="SAM" id="MobiDB-lite"/>
    </source>
</evidence>
<name>A0A8K0CX05_IGNLU</name>
<feature type="compositionally biased region" description="Basic and acidic residues" evidence="1">
    <location>
        <begin position="1000"/>
        <end position="1010"/>
    </location>
</feature>
<accession>A0A8K0CX05</accession>
<dbReference type="Proteomes" id="UP000801492">
    <property type="component" value="Unassembled WGS sequence"/>
</dbReference>
<organism evidence="2 3">
    <name type="scientific">Ignelater luminosus</name>
    <name type="common">Cucubano</name>
    <name type="synonym">Pyrophorus luminosus</name>
    <dbReference type="NCBI Taxonomy" id="2038154"/>
    <lineage>
        <taxon>Eukaryota</taxon>
        <taxon>Metazoa</taxon>
        <taxon>Ecdysozoa</taxon>
        <taxon>Arthropoda</taxon>
        <taxon>Hexapoda</taxon>
        <taxon>Insecta</taxon>
        <taxon>Pterygota</taxon>
        <taxon>Neoptera</taxon>
        <taxon>Endopterygota</taxon>
        <taxon>Coleoptera</taxon>
        <taxon>Polyphaga</taxon>
        <taxon>Elateriformia</taxon>
        <taxon>Elateroidea</taxon>
        <taxon>Elateridae</taxon>
        <taxon>Agrypninae</taxon>
        <taxon>Pyrophorini</taxon>
        <taxon>Ignelater</taxon>
    </lineage>
</organism>
<reference evidence="2" key="1">
    <citation type="submission" date="2019-08" db="EMBL/GenBank/DDBJ databases">
        <title>The genome of the North American firefly Photinus pyralis.</title>
        <authorList>
            <consortium name="Photinus pyralis genome working group"/>
            <person name="Fallon T.R."/>
            <person name="Sander Lower S.E."/>
            <person name="Weng J.-K."/>
        </authorList>
    </citation>
    <scope>NUCLEOTIDE SEQUENCE</scope>
    <source>
        <strain evidence="2">TRF0915ILg1</strain>
        <tissue evidence="2">Whole body</tissue>
    </source>
</reference>
<feature type="region of interest" description="Disordered" evidence="1">
    <location>
        <begin position="1"/>
        <end position="40"/>
    </location>
</feature>
<gene>
    <name evidence="2" type="ORF">ILUMI_12169</name>
</gene>
<feature type="region of interest" description="Disordered" evidence="1">
    <location>
        <begin position="991"/>
        <end position="1010"/>
    </location>
</feature>
<dbReference type="OrthoDB" id="8197931at2759"/>